<accession>A0A9K3M5U8</accession>
<gene>
    <name evidence="1" type="ORF">IV203_013564</name>
</gene>
<dbReference type="EMBL" id="JAGRRH010000001">
    <property type="protein sequence ID" value="KAG7374469.1"/>
    <property type="molecule type" value="Genomic_DNA"/>
</dbReference>
<dbReference type="OrthoDB" id="2286379at2759"/>
<evidence type="ECO:0000313" key="2">
    <source>
        <dbReference type="Proteomes" id="UP000693970"/>
    </source>
</evidence>
<organism evidence="1 2">
    <name type="scientific">Nitzschia inconspicua</name>
    <dbReference type="NCBI Taxonomy" id="303405"/>
    <lineage>
        <taxon>Eukaryota</taxon>
        <taxon>Sar</taxon>
        <taxon>Stramenopiles</taxon>
        <taxon>Ochrophyta</taxon>
        <taxon>Bacillariophyta</taxon>
        <taxon>Bacillariophyceae</taxon>
        <taxon>Bacillariophycidae</taxon>
        <taxon>Bacillariales</taxon>
        <taxon>Bacillariaceae</taxon>
        <taxon>Nitzschia</taxon>
    </lineage>
</organism>
<name>A0A9K3M5U8_9STRA</name>
<sequence>MIARMATTVGPLSESDIAEARTLVNDVDDDNRPAPENIPARNESVPNIFNAAWGHSGSCNRKKTGPRDYKPRLEFGNNESMPTVLKIFESFFFQSFIKNVIIPGPLETSTIQFAVAFPAFFLQWSSWRAKINPGS</sequence>
<protein>
    <submittedName>
        <fullName evidence="1">Uncharacterized protein</fullName>
    </submittedName>
</protein>
<reference evidence="1" key="2">
    <citation type="submission" date="2021-04" db="EMBL/GenBank/DDBJ databases">
        <authorList>
            <person name="Podell S."/>
        </authorList>
    </citation>
    <scope>NUCLEOTIDE SEQUENCE</scope>
    <source>
        <strain evidence="1">Hildebrandi</strain>
    </source>
</reference>
<evidence type="ECO:0000313" key="1">
    <source>
        <dbReference type="EMBL" id="KAG7374469.1"/>
    </source>
</evidence>
<reference evidence="1" key="1">
    <citation type="journal article" date="2021" name="Sci. Rep.">
        <title>Diploid genomic architecture of Nitzschia inconspicua, an elite biomass production diatom.</title>
        <authorList>
            <person name="Oliver A."/>
            <person name="Podell S."/>
            <person name="Pinowska A."/>
            <person name="Traller J.C."/>
            <person name="Smith S.R."/>
            <person name="McClure R."/>
            <person name="Beliaev A."/>
            <person name="Bohutskyi P."/>
            <person name="Hill E.A."/>
            <person name="Rabines A."/>
            <person name="Zheng H."/>
            <person name="Allen L.Z."/>
            <person name="Kuo A."/>
            <person name="Grigoriev I.V."/>
            <person name="Allen A.E."/>
            <person name="Hazlebeck D."/>
            <person name="Allen E.E."/>
        </authorList>
    </citation>
    <scope>NUCLEOTIDE SEQUENCE</scope>
    <source>
        <strain evidence="1">Hildebrandi</strain>
    </source>
</reference>
<comment type="caution">
    <text evidence="1">The sequence shown here is derived from an EMBL/GenBank/DDBJ whole genome shotgun (WGS) entry which is preliminary data.</text>
</comment>
<dbReference type="AlphaFoldDB" id="A0A9K3M5U8"/>
<keyword evidence="2" id="KW-1185">Reference proteome</keyword>
<proteinExistence type="predicted"/>
<dbReference type="Proteomes" id="UP000693970">
    <property type="component" value="Unassembled WGS sequence"/>
</dbReference>